<dbReference type="InterPro" id="IPR011989">
    <property type="entry name" value="ARM-like"/>
</dbReference>
<gene>
    <name evidence="2" type="ORF">DARMORV10_C03P09460.1</name>
</gene>
<dbReference type="PANTHER" id="PTHR10648:SF29">
    <property type="entry name" value="SERINE_THREONINE-PROTEIN PHOSPHATASE 2A 65 KDA REGULATORY SUBUNIT A ALPHA ISOFORM"/>
    <property type="match status" value="1"/>
</dbReference>
<proteinExistence type="predicted"/>
<name>A0A816HXZ0_BRANA</name>
<dbReference type="Gene3D" id="1.25.10.10">
    <property type="entry name" value="Leucine-rich Repeat Variant"/>
    <property type="match status" value="1"/>
</dbReference>
<accession>A0A816HXZ0</accession>
<keyword evidence="1" id="KW-0677">Repeat</keyword>
<dbReference type="AlphaFoldDB" id="A0A816HXZ0"/>
<evidence type="ECO:0000256" key="1">
    <source>
        <dbReference type="ARBA" id="ARBA00022737"/>
    </source>
</evidence>
<evidence type="ECO:0000313" key="2">
    <source>
        <dbReference type="EMBL" id="CAF1697642.1"/>
    </source>
</evidence>
<organism evidence="2">
    <name type="scientific">Brassica napus</name>
    <name type="common">Rape</name>
    <dbReference type="NCBI Taxonomy" id="3708"/>
    <lineage>
        <taxon>Eukaryota</taxon>
        <taxon>Viridiplantae</taxon>
        <taxon>Streptophyta</taxon>
        <taxon>Embryophyta</taxon>
        <taxon>Tracheophyta</taxon>
        <taxon>Spermatophyta</taxon>
        <taxon>Magnoliopsida</taxon>
        <taxon>eudicotyledons</taxon>
        <taxon>Gunneridae</taxon>
        <taxon>Pentapetalae</taxon>
        <taxon>rosids</taxon>
        <taxon>malvids</taxon>
        <taxon>Brassicales</taxon>
        <taxon>Brassicaceae</taxon>
        <taxon>Brassiceae</taxon>
        <taxon>Brassica</taxon>
    </lineage>
</organism>
<dbReference type="InterPro" id="IPR051023">
    <property type="entry name" value="PP2A_Regulatory_Subunit_A"/>
</dbReference>
<dbReference type="SUPFAM" id="SSF48371">
    <property type="entry name" value="ARM repeat"/>
    <property type="match status" value="1"/>
</dbReference>
<protein>
    <submittedName>
        <fullName evidence="2">(rape) hypothetical protein</fullName>
    </submittedName>
</protein>
<reference evidence="2" key="1">
    <citation type="submission" date="2021-01" db="EMBL/GenBank/DDBJ databases">
        <authorList>
            <consortium name="Genoscope - CEA"/>
            <person name="William W."/>
        </authorList>
    </citation>
    <scope>NUCLEOTIDE SEQUENCE</scope>
</reference>
<dbReference type="InterPro" id="IPR016024">
    <property type="entry name" value="ARM-type_fold"/>
</dbReference>
<dbReference type="Proteomes" id="UP001295469">
    <property type="component" value="Chromosome C03"/>
</dbReference>
<sequence length="151" mass="16742">MKKVGASSMSVGSLKNAMAHVIHLTGYFRPVKGATPETITRLLETKGPIGFTLDFITPLADLRDCKEVLDIVTNPHDLHRMMWLRHQKTVANVKFNVAKLLQSLIPIVDQSVVEKTIRQCLVDLSENPDVDVRYFANQAICSIDDAAAVQS</sequence>
<dbReference type="PANTHER" id="PTHR10648">
    <property type="entry name" value="SERINE/THREONINE-PROTEIN PHOSPHATASE PP2A 65 KDA REGULATORY SUBUNIT"/>
    <property type="match status" value="1"/>
</dbReference>
<dbReference type="EMBL" id="HG994367">
    <property type="protein sequence ID" value="CAF1697642.1"/>
    <property type="molecule type" value="Genomic_DNA"/>
</dbReference>